<dbReference type="Proteomes" id="UP000237655">
    <property type="component" value="Chromosome"/>
</dbReference>
<sequence length="162" mass="18619">MSDYDDMERRRWPWLKIALGVSLALNLVVAGVVIGAVARPGGHDPHRGEPVGAALFRDLPREDRRAMWRAMNGTKRPDGQAERREIAALLRATPFDAAALGDYLDRRQISHAERQRVVREKWLERVVAMSDDERAAFAARLEKPRKTRKGDRDRQHHDRRPD</sequence>
<feature type="transmembrane region" description="Helical" evidence="2">
    <location>
        <begin position="12"/>
        <end position="38"/>
    </location>
</feature>
<protein>
    <submittedName>
        <fullName evidence="3">Periplasmic heavy metal sensor</fullName>
    </submittedName>
</protein>
<evidence type="ECO:0000313" key="4">
    <source>
        <dbReference type="Proteomes" id="UP000237655"/>
    </source>
</evidence>
<dbReference type="KEGG" id="thas:C6Y53_04415"/>
<keyword evidence="2" id="KW-0812">Transmembrane</keyword>
<reference evidence="4" key="1">
    <citation type="submission" date="2018-03" db="EMBL/GenBank/DDBJ databases">
        <title>Genomic analysis of the strain SH-1 isolated from shrimp intestine.</title>
        <authorList>
            <person name="Kim Y.-S."/>
            <person name="Kim S.-E."/>
            <person name="Kim K.-H."/>
        </authorList>
    </citation>
    <scope>NUCLEOTIDE SEQUENCE [LARGE SCALE GENOMIC DNA]</scope>
    <source>
        <strain evidence="4">SH-1</strain>
    </source>
</reference>
<feature type="region of interest" description="Disordered" evidence="1">
    <location>
        <begin position="137"/>
        <end position="162"/>
    </location>
</feature>
<dbReference type="EMBL" id="CP027665">
    <property type="protein sequence ID" value="AVO37020.1"/>
    <property type="molecule type" value="Genomic_DNA"/>
</dbReference>
<organism evidence="3 4">
    <name type="scientific">Pukyongiella litopenaei</name>
    <dbReference type="NCBI Taxonomy" id="2605946"/>
    <lineage>
        <taxon>Bacteria</taxon>
        <taxon>Pseudomonadati</taxon>
        <taxon>Pseudomonadota</taxon>
        <taxon>Alphaproteobacteria</taxon>
        <taxon>Rhodobacterales</taxon>
        <taxon>Paracoccaceae</taxon>
        <taxon>Pukyongiella</taxon>
    </lineage>
</organism>
<evidence type="ECO:0000256" key="1">
    <source>
        <dbReference type="SAM" id="MobiDB-lite"/>
    </source>
</evidence>
<evidence type="ECO:0000256" key="2">
    <source>
        <dbReference type="SAM" id="Phobius"/>
    </source>
</evidence>
<dbReference type="Pfam" id="PF13801">
    <property type="entry name" value="Metal_resist"/>
    <property type="match status" value="1"/>
</dbReference>
<name>A0A2S0MMB1_9RHOB</name>
<evidence type="ECO:0000313" key="3">
    <source>
        <dbReference type="EMBL" id="AVO37020.1"/>
    </source>
</evidence>
<keyword evidence="2" id="KW-1133">Transmembrane helix</keyword>
<keyword evidence="2" id="KW-0472">Membrane</keyword>
<keyword evidence="4" id="KW-1185">Reference proteome</keyword>
<dbReference type="AlphaFoldDB" id="A0A2S0MMB1"/>
<accession>A0A2S0MMB1</accession>
<proteinExistence type="predicted"/>
<gene>
    <name evidence="3" type="ORF">C6Y53_04415</name>
</gene>
<dbReference type="RefSeq" id="WP_106471334.1">
    <property type="nucleotide sequence ID" value="NZ_CP027665.1"/>
</dbReference>
<dbReference type="InterPro" id="IPR025961">
    <property type="entry name" value="Metal_resist"/>
</dbReference>